<evidence type="ECO:0000313" key="9">
    <source>
        <dbReference type="Proteomes" id="UP001154282"/>
    </source>
</evidence>
<dbReference type="Pfam" id="PF00067">
    <property type="entry name" value="p450"/>
    <property type="match status" value="1"/>
</dbReference>
<dbReference type="Proteomes" id="UP001154282">
    <property type="component" value="Unassembled WGS sequence"/>
</dbReference>
<dbReference type="SUPFAM" id="SSF48264">
    <property type="entry name" value="Cytochrome P450"/>
    <property type="match status" value="1"/>
</dbReference>
<name>A0AAV0IB95_9ROSI</name>
<evidence type="ECO:0000256" key="6">
    <source>
        <dbReference type="ARBA" id="ARBA00023004"/>
    </source>
</evidence>
<dbReference type="GO" id="GO:0016705">
    <property type="term" value="F:oxidoreductase activity, acting on paired donors, with incorporation or reduction of molecular oxygen"/>
    <property type="evidence" value="ECO:0007669"/>
    <property type="project" value="InterPro"/>
</dbReference>
<gene>
    <name evidence="8" type="ORF">LITE_LOCUS8301</name>
</gene>
<comment type="caution">
    <text evidence="8">The sequence shown here is derived from an EMBL/GenBank/DDBJ whole genome shotgun (WGS) entry which is preliminary data.</text>
</comment>
<keyword evidence="9" id="KW-1185">Reference proteome</keyword>
<evidence type="ECO:0000256" key="1">
    <source>
        <dbReference type="ARBA" id="ARBA00001971"/>
    </source>
</evidence>
<keyword evidence="3" id="KW-0349">Heme</keyword>
<dbReference type="Gene3D" id="1.10.630.10">
    <property type="entry name" value="Cytochrome P450"/>
    <property type="match status" value="1"/>
</dbReference>
<comment type="cofactor">
    <cofactor evidence="1">
        <name>heme</name>
        <dbReference type="ChEBI" id="CHEBI:30413"/>
    </cofactor>
</comment>
<dbReference type="AlphaFoldDB" id="A0AAV0IB95"/>
<evidence type="ECO:0000256" key="7">
    <source>
        <dbReference type="ARBA" id="ARBA00023033"/>
    </source>
</evidence>
<dbReference type="GO" id="GO:0005506">
    <property type="term" value="F:iron ion binding"/>
    <property type="evidence" value="ECO:0007669"/>
    <property type="project" value="InterPro"/>
</dbReference>
<accession>A0AAV0IB95</accession>
<evidence type="ECO:0000256" key="3">
    <source>
        <dbReference type="ARBA" id="ARBA00022617"/>
    </source>
</evidence>
<dbReference type="PANTHER" id="PTHR24296">
    <property type="entry name" value="CYTOCHROME P450"/>
    <property type="match status" value="1"/>
</dbReference>
<dbReference type="GO" id="GO:0004497">
    <property type="term" value="F:monooxygenase activity"/>
    <property type="evidence" value="ECO:0007669"/>
    <property type="project" value="UniProtKB-KW"/>
</dbReference>
<evidence type="ECO:0008006" key="10">
    <source>
        <dbReference type="Google" id="ProtNLM"/>
    </source>
</evidence>
<organism evidence="8 9">
    <name type="scientific">Linum tenue</name>
    <dbReference type="NCBI Taxonomy" id="586396"/>
    <lineage>
        <taxon>Eukaryota</taxon>
        <taxon>Viridiplantae</taxon>
        <taxon>Streptophyta</taxon>
        <taxon>Embryophyta</taxon>
        <taxon>Tracheophyta</taxon>
        <taxon>Spermatophyta</taxon>
        <taxon>Magnoliopsida</taxon>
        <taxon>eudicotyledons</taxon>
        <taxon>Gunneridae</taxon>
        <taxon>Pentapetalae</taxon>
        <taxon>rosids</taxon>
        <taxon>fabids</taxon>
        <taxon>Malpighiales</taxon>
        <taxon>Linaceae</taxon>
        <taxon>Linum</taxon>
    </lineage>
</organism>
<keyword evidence="4" id="KW-0479">Metal-binding</keyword>
<dbReference type="EMBL" id="CAMGYJ010000003">
    <property type="protein sequence ID" value="CAI0394384.1"/>
    <property type="molecule type" value="Genomic_DNA"/>
</dbReference>
<comment type="similarity">
    <text evidence="2">Belongs to the cytochrome P450 family.</text>
</comment>
<proteinExistence type="inferred from homology"/>
<evidence type="ECO:0000256" key="4">
    <source>
        <dbReference type="ARBA" id="ARBA00022723"/>
    </source>
</evidence>
<dbReference type="GO" id="GO:0020037">
    <property type="term" value="F:heme binding"/>
    <property type="evidence" value="ECO:0007669"/>
    <property type="project" value="InterPro"/>
</dbReference>
<sequence>MTYKERRVQWTSGIVRSSPTATFTLDLSLRSRRIFTANPANMQHILKTNFPNYQKGFDFHTTLFDFLGDGIFNADGDTWSWKSQCQLSSHEFNTKSLHKFVKIVAVIELSTRLIPTLYTAATNKATLDLQDVLQRFAFDNICKIAFSYDPTNLAPTLPEARFVDVDAFENAVRIISGRFNLGVRQIRKIKRFLGIRFEAELKEVVSEVGSFAMKIIRGKKAELKQNESDDSIDILSRFLNSCWKGHHPAAQSDSDEFHSVLQGVASF</sequence>
<keyword evidence="5" id="KW-0560">Oxidoreductase</keyword>
<keyword evidence="6" id="KW-0408">Iron</keyword>
<keyword evidence="7" id="KW-0503">Monooxygenase</keyword>
<evidence type="ECO:0000313" key="8">
    <source>
        <dbReference type="EMBL" id="CAI0394384.1"/>
    </source>
</evidence>
<evidence type="ECO:0000256" key="5">
    <source>
        <dbReference type="ARBA" id="ARBA00023002"/>
    </source>
</evidence>
<evidence type="ECO:0000256" key="2">
    <source>
        <dbReference type="ARBA" id="ARBA00010617"/>
    </source>
</evidence>
<protein>
    <recommendedName>
        <fullName evidence="10">Cytochrome P450</fullName>
    </recommendedName>
</protein>
<reference evidence="8" key="1">
    <citation type="submission" date="2022-08" db="EMBL/GenBank/DDBJ databases">
        <authorList>
            <person name="Gutierrez-Valencia J."/>
        </authorList>
    </citation>
    <scope>NUCLEOTIDE SEQUENCE</scope>
</reference>
<dbReference type="InterPro" id="IPR001128">
    <property type="entry name" value="Cyt_P450"/>
</dbReference>
<dbReference type="InterPro" id="IPR036396">
    <property type="entry name" value="Cyt_P450_sf"/>
</dbReference>